<keyword evidence="5" id="KW-0479">Metal-binding</keyword>
<dbReference type="SFLD" id="SFLDG01082">
    <property type="entry name" value="B12-binding_domain_containing"/>
    <property type="match status" value="1"/>
</dbReference>
<evidence type="ECO:0000259" key="8">
    <source>
        <dbReference type="PROSITE" id="PS51332"/>
    </source>
</evidence>
<dbReference type="Proteomes" id="UP001551582">
    <property type="component" value="Unassembled WGS sequence"/>
</dbReference>
<dbReference type="InterPro" id="IPR034466">
    <property type="entry name" value="Methyltransferase_Class_B"/>
</dbReference>
<dbReference type="PANTHER" id="PTHR43409:SF7">
    <property type="entry name" value="BLL1977 PROTEIN"/>
    <property type="match status" value="1"/>
</dbReference>
<dbReference type="InterPro" id="IPR023404">
    <property type="entry name" value="rSAM_horseshoe"/>
</dbReference>
<keyword evidence="4" id="KW-0949">S-adenosyl-L-methionine</keyword>
<evidence type="ECO:0000256" key="2">
    <source>
        <dbReference type="ARBA" id="ARBA00022603"/>
    </source>
</evidence>
<dbReference type="Gene3D" id="3.80.30.20">
    <property type="entry name" value="tm_1862 like domain"/>
    <property type="match status" value="1"/>
</dbReference>
<dbReference type="InterPro" id="IPR006638">
    <property type="entry name" value="Elp3/MiaA/NifB-like_rSAM"/>
</dbReference>
<reference evidence="10 11" key="1">
    <citation type="submission" date="2024-06" db="EMBL/GenBank/DDBJ databases">
        <title>The Natural Products Discovery Center: Release of the First 8490 Sequenced Strains for Exploring Actinobacteria Biosynthetic Diversity.</title>
        <authorList>
            <person name="Kalkreuter E."/>
            <person name="Kautsar S.A."/>
            <person name="Yang D."/>
            <person name="Bader C.D."/>
            <person name="Teijaro C.N."/>
            <person name="Fluegel L."/>
            <person name="Davis C.M."/>
            <person name="Simpson J.R."/>
            <person name="Lauterbach L."/>
            <person name="Steele A.D."/>
            <person name="Gui C."/>
            <person name="Meng S."/>
            <person name="Li G."/>
            <person name="Viehrig K."/>
            <person name="Ye F."/>
            <person name="Su P."/>
            <person name="Kiefer A.F."/>
            <person name="Nichols A."/>
            <person name="Cepeda A.J."/>
            <person name="Yan W."/>
            <person name="Fan B."/>
            <person name="Jiang Y."/>
            <person name="Adhikari A."/>
            <person name="Zheng C.-J."/>
            <person name="Schuster L."/>
            <person name="Cowan T.M."/>
            <person name="Smanski M.J."/>
            <person name="Chevrette M.G."/>
            <person name="De Carvalho L.P.S."/>
            <person name="Shen B."/>
        </authorList>
    </citation>
    <scope>NUCLEOTIDE SEQUENCE [LARGE SCALE GENOMIC DNA]</scope>
    <source>
        <strain evidence="10 11">NPDC048274</strain>
    </source>
</reference>
<evidence type="ECO:0000256" key="6">
    <source>
        <dbReference type="ARBA" id="ARBA00023004"/>
    </source>
</evidence>
<keyword evidence="2" id="KW-0489">Methyltransferase</keyword>
<keyword evidence="7" id="KW-0411">Iron-sulfur</keyword>
<dbReference type="SFLD" id="SFLDG01123">
    <property type="entry name" value="methyltransferase_(Class_B)"/>
    <property type="match status" value="1"/>
</dbReference>
<dbReference type="PANTHER" id="PTHR43409">
    <property type="entry name" value="ANAEROBIC MAGNESIUM-PROTOPORPHYRIN IX MONOMETHYL ESTER CYCLASE-RELATED"/>
    <property type="match status" value="1"/>
</dbReference>
<organism evidence="10 11">
    <name type="scientific">Streptomyces griseoloalbus</name>
    <dbReference type="NCBI Taxonomy" id="67303"/>
    <lineage>
        <taxon>Bacteria</taxon>
        <taxon>Bacillati</taxon>
        <taxon>Actinomycetota</taxon>
        <taxon>Actinomycetes</taxon>
        <taxon>Kitasatosporales</taxon>
        <taxon>Streptomycetaceae</taxon>
        <taxon>Streptomyces</taxon>
    </lineage>
</organism>
<gene>
    <name evidence="10" type="ORF">AB0D65_29470</name>
</gene>
<dbReference type="Gene3D" id="3.40.50.280">
    <property type="entry name" value="Cobalamin-binding domain"/>
    <property type="match status" value="1"/>
</dbReference>
<dbReference type="SUPFAM" id="SSF102114">
    <property type="entry name" value="Radical SAM enzymes"/>
    <property type="match status" value="1"/>
</dbReference>
<proteinExistence type="predicted"/>
<keyword evidence="6" id="KW-0408">Iron</keyword>
<evidence type="ECO:0000259" key="9">
    <source>
        <dbReference type="PROSITE" id="PS51918"/>
    </source>
</evidence>
<sequence>MQQLALISGAADTHTLDALFINAPLRDYDLRPRTNDYTLPVLGMAYIATYAQQAGFNVGVLDAEAHGLGIEETARIVNSAKPRWAGMNLLAPTYEMSAKIAAKLDPGIALMVGGHHAKAMPDRVLADPRMCNLRALVLGEGEVRVAALLEDENRRRTLPSVLWRDPISGTRAGGIADPKASAQMLAPSIDGLPYVNRAFLPQDPYQPAPTATDRRLAADGRTGWLRDAVHGGRGYLEANIVGSRGCPYDCGFCGAAWSANPDIKIRVRNPQNIIGELDELHARHGVTAFRFVDDLFLGVRSVIKEHMQVFADNRIGERYMWDATGRINILDRLSDDDLDVLVNNGLREVALGIESGSDRMLAAMDKRITAEMTERVTRRLVAHGIGVKGYFILGYPGETREDLDTTVRHIGNLWDIADRNPGEIRVSVFEFRPYPGTPIWRTLVSDGYNPDELLAYGDVDLTQNGADESMRQRDEFNFSVGIQFGDVPLDDVRATLATLTREQHERNHTEPEIAA</sequence>
<dbReference type="RefSeq" id="WP_359987309.1">
    <property type="nucleotide sequence ID" value="NZ_JBEZLS010000026.1"/>
</dbReference>
<keyword evidence="3" id="KW-0808">Transferase</keyword>
<feature type="domain" description="B12-binding" evidence="8">
    <location>
        <begin position="27"/>
        <end position="159"/>
    </location>
</feature>
<dbReference type="Pfam" id="PF02310">
    <property type="entry name" value="B12-binding"/>
    <property type="match status" value="1"/>
</dbReference>
<evidence type="ECO:0000256" key="3">
    <source>
        <dbReference type="ARBA" id="ARBA00022679"/>
    </source>
</evidence>
<dbReference type="InterPro" id="IPR007197">
    <property type="entry name" value="rSAM"/>
</dbReference>
<comment type="cofactor">
    <cofactor evidence="1">
        <name>[4Fe-4S] cluster</name>
        <dbReference type="ChEBI" id="CHEBI:49883"/>
    </cofactor>
</comment>
<name>A0ABV3ED04_9ACTN</name>
<dbReference type="EMBL" id="JBEZLS010000026">
    <property type="protein sequence ID" value="MEU9355015.1"/>
    <property type="molecule type" value="Genomic_DNA"/>
</dbReference>
<dbReference type="InterPro" id="IPR058240">
    <property type="entry name" value="rSAM_sf"/>
</dbReference>
<feature type="domain" description="Radical SAM core" evidence="9">
    <location>
        <begin position="230"/>
        <end position="479"/>
    </location>
</feature>
<dbReference type="SMART" id="SM00729">
    <property type="entry name" value="Elp3"/>
    <property type="match status" value="1"/>
</dbReference>
<comment type="caution">
    <text evidence="10">The sequence shown here is derived from an EMBL/GenBank/DDBJ whole genome shotgun (WGS) entry which is preliminary data.</text>
</comment>
<evidence type="ECO:0000313" key="11">
    <source>
        <dbReference type="Proteomes" id="UP001551582"/>
    </source>
</evidence>
<accession>A0ABV3ED04</accession>
<evidence type="ECO:0000313" key="10">
    <source>
        <dbReference type="EMBL" id="MEU9355015.1"/>
    </source>
</evidence>
<evidence type="ECO:0000256" key="7">
    <source>
        <dbReference type="ARBA" id="ARBA00023014"/>
    </source>
</evidence>
<dbReference type="InterPro" id="IPR006158">
    <property type="entry name" value="Cobalamin-bd"/>
</dbReference>
<dbReference type="PROSITE" id="PS51918">
    <property type="entry name" value="RADICAL_SAM"/>
    <property type="match status" value="1"/>
</dbReference>
<evidence type="ECO:0000256" key="1">
    <source>
        <dbReference type="ARBA" id="ARBA00001966"/>
    </source>
</evidence>
<evidence type="ECO:0000256" key="5">
    <source>
        <dbReference type="ARBA" id="ARBA00022723"/>
    </source>
</evidence>
<dbReference type="SFLD" id="SFLDS00029">
    <property type="entry name" value="Radical_SAM"/>
    <property type="match status" value="1"/>
</dbReference>
<protein>
    <submittedName>
        <fullName evidence="10">Radical SAM protein</fullName>
    </submittedName>
</protein>
<dbReference type="Pfam" id="PF04055">
    <property type="entry name" value="Radical_SAM"/>
    <property type="match status" value="1"/>
</dbReference>
<evidence type="ECO:0000256" key="4">
    <source>
        <dbReference type="ARBA" id="ARBA00022691"/>
    </source>
</evidence>
<dbReference type="PROSITE" id="PS51332">
    <property type="entry name" value="B12_BINDING"/>
    <property type="match status" value="1"/>
</dbReference>
<dbReference type="InterPro" id="IPR051198">
    <property type="entry name" value="BchE-like"/>
</dbReference>
<keyword evidence="11" id="KW-1185">Reference proteome</keyword>